<name>A0A484HER6_9BACT</name>
<evidence type="ECO:0000256" key="9">
    <source>
        <dbReference type="ARBA" id="ARBA00023002"/>
    </source>
</evidence>
<evidence type="ECO:0000256" key="4">
    <source>
        <dbReference type="ARBA" id="ARBA00022617"/>
    </source>
</evidence>
<evidence type="ECO:0000256" key="6">
    <source>
        <dbReference type="ARBA" id="ARBA00022729"/>
    </source>
</evidence>
<evidence type="ECO:0000256" key="8">
    <source>
        <dbReference type="ARBA" id="ARBA00022982"/>
    </source>
</evidence>
<evidence type="ECO:0000256" key="10">
    <source>
        <dbReference type="ARBA" id="ARBA00023004"/>
    </source>
</evidence>
<organism evidence="17">
    <name type="scientific">uncultured Desulfobacteraceae bacterium</name>
    <dbReference type="NCBI Taxonomy" id="218296"/>
    <lineage>
        <taxon>Bacteria</taxon>
        <taxon>Pseudomonadati</taxon>
        <taxon>Thermodesulfobacteriota</taxon>
        <taxon>Desulfobacteria</taxon>
        <taxon>Desulfobacterales</taxon>
        <taxon>Desulfobacteraceae</taxon>
        <taxon>environmental samples</taxon>
    </lineage>
</organism>
<evidence type="ECO:0000256" key="1">
    <source>
        <dbReference type="ARBA" id="ARBA00004418"/>
    </source>
</evidence>
<feature type="signal peptide" evidence="15">
    <location>
        <begin position="1"/>
        <end position="25"/>
    </location>
</feature>
<dbReference type="InterPro" id="IPR026259">
    <property type="entry name" value="MauG/Cytc_peroxidase"/>
</dbReference>
<reference evidence="17" key="1">
    <citation type="submission" date="2019-01" db="EMBL/GenBank/DDBJ databases">
        <authorList>
            <consortium name="Genoscope - CEA"/>
            <person name="William W."/>
        </authorList>
    </citation>
    <scope>NUCLEOTIDE SEQUENCE</scope>
    <source>
        <strain evidence="17">CR-1</strain>
    </source>
</reference>
<feature type="domain" description="Cytochrome c" evidence="16">
    <location>
        <begin position="205"/>
        <end position="368"/>
    </location>
</feature>
<sequence>MKNRHFRLILFAAWICLIGAMPADSAEPAPPLGLPGVEYPADNPQTPEKIILGEKLFHDKRFSSTGEVSCATCHDAAKAFTDSPLRVSEGIEKLTGTRNAPTVVNSAYFEKLFWDGRSPDLEDQALHPFTNPVEMGLKTHEPILNIVRADPEYRNEFRKVFGKGPASITMKEVTQAIAAFERTRISGNSPFDRWRYGGEEDALTPRQKRGFELFVNQGRCVSCHVIEETQAIFTDNRFHNVGVGINDIQEDVPALADEFIKADLTGSEVDVRVLTDMRTSELGRFAVTRKFDDLGAFKTPTLRNIEVTGPYMHDGSITELREVVKHYNHGGVTEKGDRVNDFLSGGIRPLNLTERQISDLTAFMKALTSPEFAQK</sequence>
<proteinExistence type="predicted"/>
<dbReference type="GO" id="GO:0046872">
    <property type="term" value="F:metal ion binding"/>
    <property type="evidence" value="ECO:0007669"/>
    <property type="project" value="UniProtKB-KW"/>
</dbReference>
<dbReference type="Gene3D" id="1.10.760.10">
    <property type="entry name" value="Cytochrome c-like domain"/>
    <property type="match status" value="2"/>
</dbReference>
<evidence type="ECO:0000256" key="15">
    <source>
        <dbReference type="SAM" id="SignalP"/>
    </source>
</evidence>
<dbReference type="PROSITE" id="PS51007">
    <property type="entry name" value="CYTC"/>
    <property type="match status" value="2"/>
</dbReference>
<dbReference type="GO" id="GO:0009055">
    <property type="term" value="F:electron transfer activity"/>
    <property type="evidence" value="ECO:0007669"/>
    <property type="project" value="InterPro"/>
</dbReference>
<dbReference type="GO" id="GO:0004130">
    <property type="term" value="F:cytochrome-c peroxidase activity"/>
    <property type="evidence" value="ECO:0007669"/>
    <property type="project" value="TreeGrafter"/>
</dbReference>
<dbReference type="GO" id="GO:0042597">
    <property type="term" value="C:periplasmic space"/>
    <property type="evidence" value="ECO:0007669"/>
    <property type="project" value="UniProtKB-SubCell"/>
</dbReference>
<dbReference type="InterPro" id="IPR004852">
    <property type="entry name" value="Di-haem_cyt_c_peroxidsae"/>
</dbReference>
<keyword evidence="6 15" id="KW-0732">Signal</keyword>
<keyword evidence="9" id="KW-0560">Oxidoreductase</keyword>
<accession>A0A484HER6</accession>
<comment type="cofactor">
    <cofactor evidence="13">
        <name>heme</name>
        <dbReference type="ChEBI" id="CHEBI:30413"/>
    </cofactor>
    <text evidence="13">Binds 2 heme groups.</text>
</comment>
<keyword evidence="4 13" id="KW-0349">Heme</keyword>
<evidence type="ECO:0000259" key="16">
    <source>
        <dbReference type="PROSITE" id="PS51007"/>
    </source>
</evidence>
<dbReference type="GO" id="GO:0020037">
    <property type="term" value="F:heme binding"/>
    <property type="evidence" value="ECO:0007669"/>
    <property type="project" value="InterPro"/>
</dbReference>
<feature type="chain" id="PRO_5019865161" description="Methylamine utilization protein MauG" evidence="15">
    <location>
        <begin position="26"/>
        <end position="375"/>
    </location>
</feature>
<dbReference type="FunFam" id="1.10.760.10:FF:000019">
    <property type="entry name" value="Di-heme cytochrome C peroxidase"/>
    <property type="match status" value="1"/>
</dbReference>
<dbReference type="SUPFAM" id="SSF46626">
    <property type="entry name" value="Cytochrome c"/>
    <property type="match status" value="2"/>
</dbReference>
<comment type="subcellular location">
    <subcellularLocation>
        <location evidence="1">Periplasm</location>
    </subcellularLocation>
</comment>
<evidence type="ECO:0000256" key="3">
    <source>
        <dbReference type="ARBA" id="ARBA00022448"/>
    </source>
</evidence>
<comment type="pathway">
    <text evidence="2">One-carbon metabolism; methylamine degradation.</text>
</comment>
<evidence type="ECO:0000256" key="13">
    <source>
        <dbReference type="PIRSR" id="PIRSR000294-1"/>
    </source>
</evidence>
<evidence type="ECO:0000256" key="2">
    <source>
        <dbReference type="ARBA" id="ARBA00004856"/>
    </source>
</evidence>
<evidence type="ECO:0000256" key="7">
    <source>
        <dbReference type="ARBA" id="ARBA00022764"/>
    </source>
</evidence>
<evidence type="ECO:0000313" key="17">
    <source>
        <dbReference type="EMBL" id="VEN72938.1"/>
    </source>
</evidence>
<dbReference type="InterPro" id="IPR051395">
    <property type="entry name" value="Cytochrome_c_Peroxidase/MauG"/>
</dbReference>
<feature type="binding site" description="axial binding residue" evidence="14">
    <location>
        <position position="74"/>
    </location>
    <ligand>
        <name>heme c</name>
        <dbReference type="ChEBI" id="CHEBI:61717"/>
        <label>1</label>
    </ligand>
    <ligandPart>
        <name>Fe</name>
        <dbReference type="ChEBI" id="CHEBI:18248"/>
    </ligandPart>
</feature>
<feature type="domain" description="Cytochrome c" evidence="16">
    <location>
        <begin position="48"/>
        <end position="154"/>
    </location>
</feature>
<feature type="binding site" description="covalent" evidence="13">
    <location>
        <position position="220"/>
    </location>
    <ligand>
        <name>heme c</name>
        <dbReference type="ChEBI" id="CHEBI:61717"/>
        <label>2</label>
    </ligand>
</feature>
<dbReference type="Pfam" id="PF03150">
    <property type="entry name" value="CCP_MauG"/>
    <property type="match status" value="1"/>
</dbReference>
<evidence type="ECO:0000256" key="11">
    <source>
        <dbReference type="ARBA" id="ARBA00058991"/>
    </source>
</evidence>
<feature type="binding site" description="covalent" evidence="13">
    <location>
        <position position="223"/>
    </location>
    <ligand>
        <name>heme c</name>
        <dbReference type="ChEBI" id="CHEBI:61717"/>
        <label>2</label>
    </ligand>
</feature>
<dbReference type="InterPro" id="IPR036909">
    <property type="entry name" value="Cyt_c-like_dom_sf"/>
</dbReference>
<gene>
    <name evidence="17" type="ORF">EPICR_10440</name>
</gene>
<feature type="binding site" description="covalent" evidence="13">
    <location>
        <position position="70"/>
    </location>
    <ligand>
        <name>heme c</name>
        <dbReference type="ChEBI" id="CHEBI:61717"/>
        <label>1</label>
    </ligand>
</feature>
<dbReference type="EMBL" id="CAACVI010000001">
    <property type="protein sequence ID" value="VEN72938.1"/>
    <property type="molecule type" value="Genomic_DNA"/>
</dbReference>
<comment type="function">
    <text evidence="11">Involved in methylamine metabolism. Essential for the maturation of the beta subunit of MADH, presumably via a step in the biosynthesis of tryptophan tryptophylquinone (TTQ), the cofactor of MADH.</text>
</comment>
<keyword evidence="5 14" id="KW-0479">Metal-binding</keyword>
<evidence type="ECO:0000256" key="12">
    <source>
        <dbReference type="ARBA" id="ARBA00073576"/>
    </source>
</evidence>
<dbReference type="PIRSF" id="PIRSF000294">
    <property type="entry name" value="Cytochrome-c_peroxidase"/>
    <property type="match status" value="1"/>
</dbReference>
<keyword evidence="17" id="KW-0575">Peroxidase</keyword>
<keyword evidence="8" id="KW-0249">Electron transport</keyword>
<dbReference type="PANTHER" id="PTHR30600">
    <property type="entry name" value="CYTOCHROME C PEROXIDASE-RELATED"/>
    <property type="match status" value="1"/>
</dbReference>
<keyword evidence="7" id="KW-0574">Periplasm</keyword>
<comment type="PTM">
    <text evidence="13">Binds 2 heme groups per subunit.</text>
</comment>
<evidence type="ECO:0000256" key="5">
    <source>
        <dbReference type="ARBA" id="ARBA00022723"/>
    </source>
</evidence>
<feature type="binding site" description="covalent" evidence="13">
    <location>
        <position position="73"/>
    </location>
    <ligand>
        <name>heme c</name>
        <dbReference type="ChEBI" id="CHEBI:61717"/>
        <label>1</label>
    </ligand>
</feature>
<protein>
    <recommendedName>
        <fullName evidence="12">Methylamine utilization protein MauG</fullName>
    </recommendedName>
</protein>
<dbReference type="AlphaFoldDB" id="A0A484HER6"/>
<dbReference type="InterPro" id="IPR009056">
    <property type="entry name" value="Cyt_c-like_dom"/>
</dbReference>
<keyword evidence="3" id="KW-0813">Transport</keyword>
<keyword evidence="10 14" id="KW-0408">Iron</keyword>
<feature type="binding site" description="axial binding residue" evidence="14">
    <location>
        <position position="224"/>
    </location>
    <ligand>
        <name>heme c</name>
        <dbReference type="ChEBI" id="CHEBI:61717"/>
        <label>2</label>
    </ligand>
    <ligandPart>
        <name>Fe</name>
        <dbReference type="ChEBI" id="CHEBI:18248"/>
    </ligandPart>
</feature>
<evidence type="ECO:0000256" key="14">
    <source>
        <dbReference type="PIRSR" id="PIRSR000294-2"/>
    </source>
</evidence>